<dbReference type="AlphaFoldDB" id="A0AA46UML2"/>
<evidence type="ECO:0000313" key="7">
    <source>
        <dbReference type="Proteomes" id="UP001163036"/>
    </source>
</evidence>
<name>A0AA46UML2_VIBPH</name>
<evidence type="ECO:0000256" key="1">
    <source>
        <dbReference type="ARBA" id="ARBA00022741"/>
    </source>
</evidence>
<keyword evidence="1" id="KW-0547">Nucleotide-binding</keyword>
<accession>A0AA46UML2</accession>
<protein>
    <submittedName>
        <fullName evidence="6">DEAD/DEAH box helicase family protein</fullName>
    </submittedName>
</protein>
<keyword evidence="4" id="KW-0067">ATP-binding</keyword>
<evidence type="ECO:0000256" key="2">
    <source>
        <dbReference type="ARBA" id="ARBA00022801"/>
    </source>
</evidence>
<dbReference type="GO" id="GO:0005524">
    <property type="term" value="F:ATP binding"/>
    <property type="evidence" value="ECO:0007669"/>
    <property type="project" value="UniProtKB-KW"/>
</dbReference>
<gene>
    <name evidence="6" type="ORF">M5598_22665</name>
</gene>
<dbReference type="InterPro" id="IPR050615">
    <property type="entry name" value="ATP-dep_DNA_Helicase"/>
</dbReference>
<dbReference type="InterPro" id="IPR027417">
    <property type="entry name" value="P-loop_NTPase"/>
</dbReference>
<dbReference type="InterPro" id="IPR014001">
    <property type="entry name" value="Helicase_ATP-bd"/>
</dbReference>
<sequence length="118" mass="13128">MDALSKFNIGVLHAPTAFGKTVTAIGMLCKRKVNTLILVHNKQLVDQWQERLKAFVTGADIGVVTGGKKKPTKIIDVATYQSLLNRSYNTVNPVVHEYGQIVIDECHHLSAPQYERLL</sequence>
<dbReference type="EMBL" id="CP097356">
    <property type="protein sequence ID" value="UYV28517.1"/>
    <property type="molecule type" value="Genomic_DNA"/>
</dbReference>
<dbReference type="PANTHER" id="PTHR11274">
    <property type="entry name" value="RAD25/XP-B DNA REPAIR HELICASE"/>
    <property type="match status" value="1"/>
</dbReference>
<evidence type="ECO:0000256" key="4">
    <source>
        <dbReference type="ARBA" id="ARBA00022840"/>
    </source>
</evidence>
<dbReference type="Pfam" id="PF04851">
    <property type="entry name" value="ResIII"/>
    <property type="match status" value="1"/>
</dbReference>
<dbReference type="PROSITE" id="PS51192">
    <property type="entry name" value="HELICASE_ATP_BIND_1"/>
    <property type="match status" value="1"/>
</dbReference>
<reference evidence="6" key="1">
    <citation type="submission" date="2022-05" db="EMBL/GenBank/DDBJ databases">
        <title>Megaplasmid of Vibrio parahaemolyticus.</title>
        <authorList>
            <person name="Strauch E."/>
            <person name="Borowiak M."/>
        </authorList>
    </citation>
    <scope>NUCLEOTIDE SEQUENCE</scope>
    <source>
        <strain evidence="6">16-VB00198</strain>
    </source>
</reference>
<dbReference type="Proteomes" id="UP001163036">
    <property type="component" value="Chromosome 2"/>
</dbReference>
<dbReference type="Gene3D" id="3.40.50.300">
    <property type="entry name" value="P-loop containing nucleotide triphosphate hydrolases"/>
    <property type="match status" value="1"/>
</dbReference>
<keyword evidence="3 6" id="KW-0347">Helicase</keyword>
<dbReference type="GO" id="GO:0003677">
    <property type="term" value="F:DNA binding"/>
    <property type="evidence" value="ECO:0007669"/>
    <property type="project" value="InterPro"/>
</dbReference>
<dbReference type="SUPFAM" id="SSF52540">
    <property type="entry name" value="P-loop containing nucleoside triphosphate hydrolases"/>
    <property type="match status" value="1"/>
</dbReference>
<dbReference type="PANTHER" id="PTHR11274:SF0">
    <property type="entry name" value="GENERAL TRANSCRIPTION AND DNA REPAIR FACTOR IIH HELICASE SUBUNIT XPB"/>
    <property type="match status" value="1"/>
</dbReference>
<evidence type="ECO:0000259" key="5">
    <source>
        <dbReference type="PROSITE" id="PS51192"/>
    </source>
</evidence>
<dbReference type="GO" id="GO:0016787">
    <property type="term" value="F:hydrolase activity"/>
    <property type="evidence" value="ECO:0007669"/>
    <property type="project" value="UniProtKB-KW"/>
</dbReference>
<dbReference type="RefSeq" id="WP_050482080.1">
    <property type="nucleotide sequence ID" value="NZ_CP097356.1"/>
</dbReference>
<dbReference type="GO" id="GO:0004386">
    <property type="term" value="F:helicase activity"/>
    <property type="evidence" value="ECO:0007669"/>
    <property type="project" value="UniProtKB-KW"/>
</dbReference>
<feature type="domain" description="Helicase ATP-binding" evidence="5">
    <location>
        <begin position="1"/>
        <end position="118"/>
    </location>
</feature>
<organism evidence="6 7">
    <name type="scientific">Vibrio parahaemolyticus</name>
    <dbReference type="NCBI Taxonomy" id="670"/>
    <lineage>
        <taxon>Bacteria</taxon>
        <taxon>Pseudomonadati</taxon>
        <taxon>Pseudomonadota</taxon>
        <taxon>Gammaproteobacteria</taxon>
        <taxon>Vibrionales</taxon>
        <taxon>Vibrionaceae</taxon>
        <taxon>Vibrio</taxon>
    </lineage>
</organism>
<dbReference type="InterPro" id="IPR006935">
    <property type="entry name" value="Helicase/UvrB_N"/>
</dbReference>
<dbReference type="CDD" id="cd17926">
    <property type="entry name" value="DEXHc_RE"/>
    <property type="match status" value="1"/>
</dbReference>
<keyword evidence="2" id="KW-0378">Hydrolase</keyword>
<evidence type="ECO:0000256" key="3">
    <source>
        <dbReference type="ARBA" id="ARBA00022806"/>
    </source>
</evidence>
<evidence type="ECO:0000313" key="6">
    <source>
        <dbReference type="EMBL" id="UYV28517.1"/>
    </source>
</evidence>
<proteinExistence type="predicted"/>